<proteinExistence type="predicted"/>
<evidence type="ECO:0000313" key="1">
    <source>
        <dbReference type="EMBL" id="CAB4025862.1"/>
    </source>
</evidence>
<protein>
    <submittedName>
        <fullName evidence="1">Uncharacterized protein</fullName>
    </submittedName>
</protein>
<name>A0A7D9JAS0_PARCT</name>
<dbReference type="OrthoDB" id="5979752at2759"/>
<sequence length="146" mass="16500">MTRSLKCQMTNDQGGITSLPIHTCEHYQIAKLPTEGNCNFDIPCVAKPNYSPLGCFKDDDADRTFPRYLKNLRLEIDWYNINATIKACAKLAKEHNVVYFAIQYYGECWTAKPGTVPDYDKHGPADNCWSGVGGSWSNYVYKMITG</sequence>
<dbReference type="EMBL" id="CACRXK020013864">
    <property type="protein sequence ID" value="CAB4025862.1"/>
    <property type="molecule type" value="Genomic_DNA"/>
</dbReference>
<evidence type="ECO:0000313" key="2">
    <source>
        <dbReference type="Proteomes" id="UP001152795"/>
    </source>
</evidence>
<keyword evidence="2" id="KW-1185">Reference proteome</keyword>
<dbReference type="AlphaFoldDB" id="A0A7D9JAS0"/>
<comment type="caution">
    <text evidence="1">The sequence shown here is derived from an EMBL/GenBank/DDBJ whole genome shotgun (WGS) entry which is preliminary data.</text>
</comment>
<accession>A0A7D9JAS0</accession>
<dbReference type="Proteomes" id="UP001152795">
    <property type="component" value="Unassembled WGS sequence"/>
</dbReference>
<organism evidence="1 2">
    <name type="scientific">Paramuricea clavata</name>
    <name type="common">Red gorgonian</name>
    <name type="synonym">Violescent sea-whip</name>
    <dbReference type="NCBI Taxonomy" id="317549"/>
    <lineage>
        <taxon>Eukaryota</taxon>
        <taxon>Metazoa</taxon>
        <taxon>Cnidaria</taxon>
        <taxon>Anthozoa</taxon>
        <taxon>Octocorallia</taxon>
        <taxon>Malacalcyonacea</taxon>
        <taxon>Plexauridae</taxon>
        <taxon>Paramuricea</taxon>
    </lineage>
</organism>
<reference evidence="1" key="1">
    <citation type="submission" date="2020-04" db="EMBL/GenBank/DDBJ databases">
        <authorList>
            <person name="Alioto T."/>
            <person name="Alioto T."/>
            <person name="Gomez Garrido J."/>
        </authorList>
    </citation>
    <scope>NUCLEOTIDE SEQUENCE</scope>
    <source>
        <strain evidence="1">A484AB</strain>
    </source>
</reference>
<gene>
    <name evidence="1" type="ORF">PACLA_8A024393</name>
</gene>